<proteinExistence type="predicted"/>
<dbReference type="EMBL" id="CP015878">
    <property type="protein sequence ID" value="ANI16802.1"/>
    <property type="molecule type" value="Genomic_DNA"/>
</dbReference>
<protein>
    <submittedName>
        <fullName evidence="1">Uncharacterized protein</fullName>
    </submittedName>
</protein>
<dbReference type="RefSeq" id="WP_064584055.1">
    <property type="nucleotide sequence ID" value="NZ_CP015878.1"/>
</dbReference>
<accession>A0A1A9KGZ3</accession>
<dbReference type="InterPro" id="IPR053780">
    <property type="entry name" value="Gp66-like"/>
</dbReference>
<name>A0A1A9KGZ3_9PSED</name>
<reference evidence="1 2" key="1">
    <citation type="submission" date="2016-05" db="EMBL/GenBank/DDBJ databases">
        <title>Genome Sequence of Pseudomonas citronellolis Strain SJTE-3, an Estrogens and Persistent Organic Pollutants degradation strain.</title>
        <authorList>
            <person name="Liang R."/>
        </authorList>
    </citation>
    <scope>NUCLEOTIDE SEQUENCE [LARGE SCALE GENOMIC DNA]</scope>
    <source>
        <strain evidence="1 2">SJTE-3</strain>
    </source>
</reference>
<gene>
    <name evidence="1" type="ORF">A9C11_23770</name>
</gene>
<organism evidence="1 2">
    <name type="scientific">Pseudomonas citronellolis</name>
    <dbReference type="NCBI Taxonomy" id="53408"/>
    <lineage>
        <taxon>Bacteria</taxon>
        <taxon>Pseudomonadati</taxon>
        <taxon>Pseudomonadota</taxon>
        <taxon>Gammaproteobacteria</taxon>
        <taxon>Pseudomonadales</taxon>
        <taxon>Pseudomonadaceae</taxon>
        <taxon>Pseudomonas</taxon>
    </lineage>
</organism>
<dbReference type="AlphaFoldDB" id="A0A1A9KGZ3"/>
<evidence type="ECO:0000313" key="1">
    <source>
        <dbReference type="EMBL" id="ANI16802.1"/>
    </source>
</evidence>
<evidence type="ECO:0000313" key="2">
    <source>
        <dbReference type="Proteomes" id="UP000077748"/>
    </source>
</evidence>
<dbReference type="NCBIfam" id="NF045478">
    <property type="entry name" value="XF1762_fam"/>
    <property type="match status" value="1"/>
</dbReference>
<dbReference type="Proteomes" id="UP000077748">
    <property type="component" value="Chromosome"/>
</dbReference>
<sequence>MSLSICPLTLAEANTFVATHHRHHGPVQGHKFSLGLTDGNHIVGVAIVGRPVARHLDDGLTLEVTRCCTDGTRNGCSKLYGAAWRATRALGYLRLITYTLASERGASLRASGWRLLGVAGGGSWNCPSRPRVERKHQGQKQLWEASA</sequence>